<dbReference type="AlphaFoldDB" id="A0AAE4CNW8"/>
<reference evidence="1" key="1">
    <citation type="submission" date="2023-07" db="EMBL/GenBank/DDBJ databases">
        <title>Sequencing the genomes of 1000 actinobacteria strains.</title>
        <authorList>
            <person name="Klenk H.-P."/>
        </authorList>
    </citation>
    <scope>NUCLEOTIDE SEQUENCE</scope>
    <source>
        <strain evidence="1">DSM 45977</strain>
    </source>
</reference>
<dbReference type="Proteomes" id="UP001180845">
    <property type="component" value="Unassembled WGS sequence"/>
</dbReference>
<keyword evidence="2" id="KW-1185">Reference proteome</keyword>
<organism evidence="1 2">
    <name type="scientific">Haloactinomyces albus</name>
    <dbReference type="NCBI Taxonomy" id="1352928"/>
    <lineage>
        <taxon>Bacteria</taxon>
        <taxon>Bacillati</taxon>
        <taxon>Actinomycetota</taxon>
        <taxon>Actinomycetes</taxon>
        <taxon>Actinopolysporales</taxon>
        <taxon>Actinopolysporaceae</taxon>
        <taxon>Haloactinomyces</taxon>
    </lineage>
</organism>
<evidence type="ECO:0000313" key="2">
    <source>
        <dbReference type="Proteomes" id="UP001180845"/>
    </source>
</evidence>
<evidence type="ECO:0000313" key="1">
    <source>
        <dbReference type="EMBL" id="MDR7303866.1"/>
    </source>
</evidence>
<protein>
    <submittedName>
        <fullName evidence="1">Uncharacterized protein</fullName>
    </submittedName>
</protein>
<dbReference type="EMBL" id="JAVDXW010000001">
    <property type="protein sequence ID" value="MDR7303866.1"/>
    <property type="molecule type" value="Genomic_DNA"/>
</dbReference>
<comment type="caution">
    <text evidence="1">The sequence shown here is derived from an EMBL/GenBank/DDBJ whole genome shotgun (WGS) entry which is preliminary data.</text>
</comment>
<dbReference type="RefSeq" id="WP_310276647.1">
    <property type="nucleotide sequence ID" value="NZ_JAVDXW010000001.1"/>
</dbReference>
<sequence length="139" mass="14987">MSTDSLTAARPFVVALWVGGAEVTRVEVSDLHTAYSTLAELLEQSPGEASGAWAVASGWPEAISLVVRFRPGVVGERQRVAHIITLAPGQWHTWALTTLCGRSLLVGEVEFLQPGQGMPCMPCFLRSRPFDEQLGVARA</sequence>
<gene>
    <name evidence="1" type="ORF">JOF55_004047</name>
</gene>
<name>A0AAE4CNW8_9ACTN</name>
<accession>A0AAE4CNW8</accession>
<proteinExistence type="predicted"/>